<dbReference type="Pfam" id="PF00098">
    <property type="entry name" value="zf-CCHC"/>
    <property type="match status" value="1"/>
</dbReference>
<dbReference type="InterPro" id="IPR001878">
    <property type="entry name" value="Znf_CCHC"/>
</dbReference>
<dbReference type="PANTHER" id="PTHR15503:SF22">
    <property type="entry name" value="TRANSPOSON TY3-I GAG POLYPROTEIN"/>
    <property type="match status" value="1"/>
</dbReference>
<keyword evidence="1" id="KW-0862">Zinc</keyword>
<feature type="coiled-coil region" evidence="2">
    <location>
        <begin position="793"/>
        <end position="820"/>
    </location>
</feature>
<dbReference type="InterPro" id="IPR005162">
    <property type="entry name" value="Retrotrans_gag_dom"/>
</dbReference>
<name>F9FUX7_FUSOF</name>
<organism evidence="5">
    <name type="scientific">Fusarium oxysporum (strain Fo5176)</name>
    <name type="common">Fusarium vascular wilt</name>
    <dbReference type="NCBI Taxonomy" id="660025"/>
    <lineage>
        <taxon>Eukaryota</taxon>
        <taxon>Fungi</taxon>
        <taxon>Dikarya</taxon>
        <taxon>Ascomycota</taxon>
        <taxon>Pezizomycotina</taxon>
        <taxon>Sordariomycetes</taxon>
        <taxon>Hypocreomycetidae</taxon>
        <taxon>Hypocreales</taxon>
        <taxon>Nectriaceae</taxon>
        <taxon>Fusarium</taxon>
        <taxon>Fusarium oxysporum species complex</taxon>
    </lineage>
</organism>
<feature type="region of interest" description="Disordered" evidence="3">
    <location>
        <begin position="969"/>
        <end position="1049"/>
    </location>
</feature>
<reference evidence="5" key="1">
    <citation type="journal article" date="2012" name="Mol. Plant Microbe Interact.">
        <title>A highly conserved effector in Fusarium oxysporum is required for full virulence on Arabidopsis.</title>
        <authorList>
            <person name="Thatcher L.F."/>
            <person name="Gardiner D.M."/>
            <person name="Kazan K."/>
            <person name="Manners J."/>
        </authorList>
    </citation>
    <scope>NUCLEOTIDE SEQUENCE [LARGE SCALE GENOMIC DNA]</scope>
    <source>
        <strain evidence="5">Fo5176</strain>
    </source>
</reference>
<feature type="region of interest" description="Disordered" evidence="3">
    <location>
        <begin position="315"/>
        <end position="375"/>
    </location>
</feature>
<comment type="caution">
    <text evidence="5">The sequence shown here is derived from an EMBL/GenBank/DDBJ whole genome shotgun (WGS) entry which is preliminary data.</text>
</comment>
<feature type="coiled-coil region" evidence="2">
    <location>
        <begin position="58"/>
        <end position="110"/>
    </location>
</feature>
<evidence type="ECO:0000313" key="5">
    <source>
        <dbReference type="EMBL" id="EGU79280.1"/>
    </source>
</evidence>
<dbReference type="GO" id="GO:0008270">
    <property type="term" value="F:zinc ion binding"/>
    <property type="evidence" value="ECO:0007669"/>
    <property type="project" value="UniProtKB-KW"/>
</dbReference>
<evidence type="ECO:0000256" key="2">
    <source>
        <dbReference type="SAM" id="Coils"/>
    </source>
</evidence>
<evidence type="ECO:0000256" key="1">
    <source>
        <dbReference type="PROSITE-ProRule" id="PRU00047"/>
    </source>
</evidence>
<dbReference type="STRING" id="660025.F9FUX7"/>
<feature type="region of interest" description="Disordered" evidence="3">
    <location>
        <begin position="390"/>
        <end position="414"/>
    </location>
</feature>
<feature type="compositionally biased region" description="Acidic residues" evidence="3">
    <location>
        <begin position="30"/>
        <end position="43"/>
    </location>
</feature>
<dbReference type="GO" id="GO:0003676">
    <property type="term" value="F:nucleic acid binding"/>
    <property type="evidence" value="ECO:0007669"/>
    <property type="project" value="InterPro"/>
</dbReference>
<dbReference type="Pfam" id="PF03732">
    <property type="entry name" value="Retrotrans_gag"/>
    <property type="match status" value="1"/>
</dbReference>
<dbReference type="OrthoDB" id="5084952at2759"/>
<keyword evidence="1" id="KW-0863">Zinc-finger</keyword>
<feature type="compositionally biased region" description="Polar residues" evidence="3">
    <location>
        <begin position="332"/>
        <end position="343"/>
    </location>
</feature>
<feature type="compositionally biased region" description="Basic and acidic residues" evidence="3">
    <location>
        <begin position="442"/>
        <end position="471"/>
    </location>
</feature>
<accession>F9FUX7</accession>
<sequence length="1049" mass="122662">MAPATPSRPSTAGRAQHVTPPEEPRPLAEELQEVPMETDEEGEIQSPPIHPNSHEDEVKKLKKKLRDLGEQHNTLLDNAKNNAKIAQNRIEALEKKVADLAEIAESLGKTAENSQKLYKEHIEHTQALVATGKDPGEILRPRQPDSFNGDADKLQGFLTSLRSYQMYYPIQFTTEELRVRHGMGFLKDKALRMMEPIIRDYVNNPPDKRQQVTKYVYEKYEHFESELRNAFGIMDEKRMAEMKIRQLKQRGSAADYLAEYRYQAAKLNWGEEAHMAQVYLGLKSEVKDAMVNIRPKPENLNELASIAVEIDNQQYERRREKQAEKHGGSYNPRWNTKQQNANQGRKRHVDTQHGTEPGPMVLGATQRDNGRKPRDMSKVKCYNCNQFGHIANRCPEPKKPRDPNRGKHTLGATNEQDPQMAIRTQTLGMTRSLYDTTALRENHTPTHDWYPHPDSSIREPRDEFPAEEDAKSGNTPRIPLPHQKKMNEYRKKKREDPDYRRDQAEKYHANYLEKKEKKRQEREKAEREFRQQYAEGKIGATETLGMMREQRLSKQETKEYLEGLQGKGATPDKGKQPEALQQVDDIPVRVTLRDTEQTFQKEREAGAKIRTYHHRQSRHMGHRGGVARETARYLRKQDERLEQKWQQPYEQLFDETGSRMWTSPEDRCIQGAREHGETNKLALLNVRAYHMDNATNPLHKEPKFNVKDDVRTFPTHPEHEELSWLSCKYHWCKEHRRNKEDNDCFPVTISGTPNDKPYLATETEGYLVHLWYENLGVAELRFHMPYYREIQKNKKLCEGIKQMTQEITEVEEELEALTLKECAKQGSTFKPIDLSEGFDRVSIDDTSSEDTMPDNELEAIDEFFKKPHDTRGKPTDEQKKAWRRWCRYELGLMKERQELSEVDHIEGCTDPEKCHQLYLENIGALHDRQMTESERYEARLKTPEEQYEELEIRFQQRLFDDEFINDCTDGKRQTRTDKTRAYKCSGSHTRQQTRSPSATSSDQGKMAKRMDRQWSKEELHRSKDSHKARTTMEEEATVIPTRERGRTVL</sequence>
<dbReference type="PaxDb" id="5507-FOXG_02652P0"/>
<dbReference type="InterPro" id="IPR032567">
    <property type="entry name" value="RTL1-rel"/>
</dbReference>
<dbReference type="SUPFAM" id="SSF57756">
    <property type="entry name" value="Retrovirus zinc finger-like domains"/>
    <property type="match status" value="1"/>
</dbReference>
<dbReference type="AlphaFoldDB" id="F9FUX7"/>
<keyword evidence="2" id="KW-0175">Coiled coil</keyword>
<dbReference type="InterPro" id="IPR036875">
    <property type="entry name" value="Znf_CCHC_sf"/>
</dbReference>
<gene>
    <name evidence="5" type="ORF">FOXB_10208</name>
</gene>
<evidence type="ECO:0000259" key="4">
    <source>
        <dbReference type="PROSITE" id="PS50158"/>
    </source>
</evidence>
<feature type="compositionally biased region" description="Basic and acidic residues" evidence="3">
    <location>
        <begin position="134"/>
        <end position="143"/>
    </location>
</feature>
<dbReference type="Gene3D" id="4.10.60.10">
    <property type="entry name" value="Zinc finger, CCHC-type"/>
    <property type="match status" value="1"/>
</dbReference>
<evidence type="ECO:0000256" key="3">
    <source>
        <dbReference type="SAM" id="MobiDB-lite"/>
    </source>
</evidence>
<feature type="compositionally biased region" description="Basic and acidic residues" evidence="3">
    <location>
        <begin position="395"/>
        <end position="405"/>
    </location>
</feature>
<feature type="compositionally biased region" description="Basic and acidic residues" evidence="3">
    <location>
        <begin position="485"/>
        <end position="529"/>
    </location>
</feature>
<dbReference type="PANTHER" id="PTHR15503">
    <property type="entry name" value="LDOC1 RELATED"/>
    <property type="match status" value="1"/>
</dbReference>
<feature type="compositionally biased region" description="Basic and acidic residues" evidence="3">
    <location>
        <begin position="1008"/>
        <end position="1032"/>
    </location>
</feature>
<feature type="compositionally biased region" description="Basic and acidic residues" evidence="3">
    <location>
        <begin position="969"/>
        <end position="980"/>
    </location>
</feature>
<dbReference type="EMBL" id="AFQF01002693">
    <property type="protein sequence ID" value="EGU79280.1"/>
    <property type="molecule type" value="Genomic_DNA"/>
</dbReference>
<dbReference type="PROSITE" id="PS50158">
    <property type="entry name" value="ZF_CCHC"/>
    <property type="match status" value="1"/>
</dbReference>
<feature type="region of interest" description="Disordered" evidence="3">
    <location>
        <begin position="129"/>
        <end position="150"/>
    </location>
</feature>
<feature type="compositionally biased region" description="Basic and acidic residues" evidence="3">
    <location>
        <begin position="315"/>
        <end position="327"/>
    </location>
</feature>
<feature type="domain" description="CCHC-type" evidence="4">
    <location>
        <begin position="380"/>
        <end position="396"/>
    </location>
</feature>
<keyword evidence="1" id="KW-0479">Metal-binding</keyword>
<feature type="region of interest" description="Disordered" evidence="3">
    <location>
        <begin position="1"/>
        <end position="56"/>
    </location>
</feature>
<dbReference type="SMART" id="SM00343">
    <property type="entry name" value="ZnF_C2HC"/>
    <property type="match status" value="1"/>
</dbReference>
<protein>
    <recommendedName>
        <fullName evidence="4">CCHC-type domain-containing protein</fullName>
    </recommendedName>
</protein>
<proteinExistence type="predicted"/>
<feature type="region of interest" description="Disordered" evidence="3">
    <location>
        <begin position="442"/>
        <end position="529"/>
    </location>
</feature>
<feature type="compositionally biased region" description="Polar residues" evidence="3">
    <location>
        <begin position="986"/>
        <end position="1003"/>
    </location>
</feature>